<evidence type="ECO:0000256" key="1">
    <source>
        <dbReference type="SAM" id="MobiDB-lite"/>
    </source>
</evidence>
<dbReference type="Gramene" id="OPUNC10G06390.1">
    <property type="protein sequence ID" value="OPUNC10G06390.1"/>
    <property type="gene ID" value="OPUNC10G06390"/>
</dbReference>
<dbReference type="EnsemblPlants" id="OPUNC10G06390.1">
    <property type="protein sequence ID" value="OPUNC10G06390.1"/>
    <property type="gene ID" value="OPUNC10G06390"/>
</dbReference>
<keyword evidence="3" id="KW-1185">Reference proteome</keyword>
<accession>A0A0E0M6W3</accession>
<dbReference type="Proteomes" id="UP000026962">
    <property type="component" value="Chromosome 10"/>
</dbReference>
<evidence type="ECO:0000313" key="2">
    <source>
        <dbReference type="EnsemblPlants" id="OPUNC10G06390.1"/>
    </source>
</evidence>
<name>A0A0E0M6W3_ORYPU</name>
<sequence>MHLESNLAPIVWEDSARGCLDNISREGNNEESPPPSIKISRRAEAGFSLGIPTGGDGTT</sequence>
<proteinExistence type="predicted"/>
<evidence type="ECO:0000313" key="3">
    <source>
        <dbReference type="Proteomes" id="UP000026962"/>
    </source>
</evidence>
<organism evidence="2">
    <name type="scientific">Oryza punctata</name>
    <name type="common">Red rice</name>
    <dbReference type="NCBI Taxonomy" id="4537"/>
    <lineage>
        <taxon>Eukaryota</taxon>
        <taxon>Viridiplantae</taxon>
        <taxon>Streptophyta</taxon>
        <taxon>Embryophyta</taxon>
        <taxon>Tracheophyta</taxon>
        <taxon>Spermatophyta</taxon>
        <taxon>Magnoliopsida</taxon>
        <taxon>Liliopsida</taxon>
        <taxon>Poales</taxon>
        <taxon>Poaceae</taxon>
        <taxon>BOP clade</taxon>
        <taxon>Oryzoideae</taxon>
        <taxon>Oryzeae</taxon>
        <taxon>Oryzinae</taxon>
        <taxon>Oryza</taxon>
    </lineage>
</organism>
<dbReference type="AlphaFoldDB" id="A0A0E0M6W3"/>
<dbReference type="HOGENOM" id="CLU_2964963_0_0_1"/>
<reference evidence="2" key="2">
    <citation type="submission" date="2018-05" db="EMBL/GenBank/DDBJ databases">
        <title>OpunRS2 (Oryza punctata Reference Sequence Version 2).</title>
        <authorList>
            <person name="Zhang J."/>
            <person name="Kudrna D."/>
            <person name="Lee S."/>
            <person name="Talag J."/>
            <person name="Welchert J."/>
            <person name="Wing R.A."/>
        </authorList>
    </citation>
    <scope>NUCLEOTIDE SEQUENCE [LARGE SCALE GENOMIC DNA]</scope>
</reference>
<reference evidence="2" key="1">
    <citation type="submission" date="2015-04" db="UniProtKB">
        <authorList>
            <consortium name="EnsemblPlants"/>
        </authorList>
    </citation>
    <scope>IDENTIFICATION</scope>
</reference>
<feature type="region of interest" description="Disordered" evidence="1">
    <location>
        <begin position="21"/>
        <end position="59"/>
    </location>
</feature>
<protein>
    <submittedName>
        <fullName evidence="2">Uncharacterized protein</fullName>
    </submittedName>
</protein>